<dbReference type="EMBL" id="VXIT01000014">
    <property type="protein sequence ID" value="KAA6408122.1"/>
    <property type="molecule type" value="Genomic_DNA"/>
</dbReference>
<feature type="compositionally biased region" description="Basic and acidic residues" evidence="2">
    <location>
        <begin position="332"/>
        <end position="344"/>
    </location>
</feature>
<feature type="compositionally biased region" description="Polar residues" evidence="2">
    <location>
        <begin position="185"/>
        <end position="194"/>
    </location>
</feature>
<feature type="domain" description="HTH myb-type" evidence="4">
    <location>
        <begin position="219"/>
        <end position="274"/>
    </location>
</feature>
<feature type="region of interest" description="Disordered" evidence="2">
    <location>
        <begin position="277"/>
        <end position="362"/>
    </location>
</feature>
<sequence>MAMELRWAAFLDDPIMQLEDAPDHSPLRIPPLQGPVRPRSSSRPSPLEPSAGVNGSLYAGTAKLASRRKALAEAWPIGEPDPEEIPLTRISSQDHMQKYYDRQGDEQHGPSLLKRRRLLRHGEALTDFVQLPKPPTKTKQDQLPPFEPVSVLTELREPPPSAALFPPITPNVPQDAYDIIRGSETTKPSFSNEASSHKGRWNEVGGRDNTKKRVALRPRQKWTEFETRQLMEGVEIYGAGKWKKILQHSKFTFQPGRTAVDLKDRFRTIFPEDIRASITTTSPDTRISPTQIESQKPGTPNASSVESKTNTSGSDSAINPISNDAETPSKLQDTKPSEKVRNENDTAAPKRKPKRAWTEREDADLASGYQKHGYQWTAISKDSTLNLAHRTGPQVRDRFRLKYPELYTNAGAMPKELVESKRESGRSRPAVSSRDGGRGEEDNMAEDEAVYEGRGIDRSRRSSLAGGTRNLAITSGGILGLLNEEVESNRPSFHDDWGDNTLPPLLWEDIATRPVFDLE</sequence>
<dbReference type="OrthoDB" id="608866at2759"/>
<comment type="caution">
    <text evidence="5">The sequence shown here is derived from an EMBL/GenBank/DDBJ whole genome shotgun (WGS) entry which is preliminary data.</text>
</comment>
<dbReference type="PANTHER" id="PTHR46734:SF1">
    <property type="entry name" value="TELOMERIC REPEAT-BINDING FACTOR 1"/>
    <property type="match status" value="1"/>
</dbReference>
<feature type="compositionally biased region" description="Polar residues" evidence="2">
    <location>
        <begin position="277"/>
        <end position="331"/>
    </location>
</feature>
<dbReference type="PANTHER" id="PTHR46734">
    <property type="entry name" value="TELOMERIC REPEAT-BINDING FACTOR 1 TERF1"/>
    <property type="match status" value="1"/>
</dbReference>
<dbReference type="SMART" id="SM00717">
    <property type="entry name" value="SANT"/>
    <property type="match status" value="2"/>
</dbReference>
<dbReference type="Proteomes" id="UP000324767">
    <property type="component" value="Unassembled WGS sequence"/>
</dbReference>
<feature type="region of interest" description="Disordered" evidence="2">
    <location>
        <begin position="414"/>
        <end position="445"/>
    </location>
</feature>
<feature type="domain" description="Myb-like" evidence="3">
    <location>
        <begin position="349"/>
        <end position="403"/>
    </location>
</feature>
<evidence type="ECO:0000259" key="3">
    <source>
        <dbReference type="PROSITE" id="PS50090"/>
    </source>
</evidence>
<feature type="compositionally biased region" description="Basic and acidic residues" evidence="2">
    <location>
        <begin position="416"/>
        <end position="426"/>
    </location>
</feature>
<feature type="domain" description="Myb-like" evidence="3">
    <location>
        <begin position="219"/>
        <end position="270"/>
    </location>
</feature>
<accession>A0A5M8PHL3</accession>
<evidence type="ECO:0000313" key="6">
    <source>
        <dbReference type="Proteomes" id="UP000324767"/>
    </source>
</evidence>
<dbReference type="Pfam" id="PF00249">
    <property type="entry name" value="Myb_DNA-binding"/>
    <property type="match status" value="2"/>
</dbReference>
<feature type="region of interest" description="Disordered" evidence="2">
    <location>
        <begin position="125"/>
        <end position="144"/>
    </location>
</feature>
<reference evidence="5 6" key="1">
    <citation type="submission" date="2019-09" db="EMBL/GenBank/DDBJ databases">
        <title>The hologenome of the rock-dwelling lichen Lasallia pustulata.</title>
        <authorList>
            <person name="Greshake Tzovaras B."/>
            <person name="Segers F."/>
            <person name="Bicker A."/>
            <person name="Dal Grande F."/>
            <person name="Otte J."/>
            <person name="Hankeln T."/>
            <person name="Schmitt I."/>
            <person name="Ebersberger I."/>
        </authorList>
    </citation>
    <scope>NUCLEOTIDE SEQUENCE [LARGE SCALE GENOMIC DNA]</scope>
    <source>
        <strain evidence="5">A1-1</strain>
    </source>
</reference>
<dbReference type="AlphaFoldDB" id="A0A5M8PHL3"/>
<organism evidence="5 6">
    <name type="scientific">Lasallia pustulata</name>
    <dbReference type="NCBI Taxonomy" id="136370"/>
    <lineage>
        <taxon>Eukaryota</taxon>
        <taxon>Fungi</taxon>
        <taxon>Dikarya</taxon>
        <taxon>Ascomycota</taxon>
        <taxon>Pezizomycotina</taxon>
        <taxon>Lecanoromycetes</taxon>
        <taxon>OSLEUM clade</taxon>
        <taxon>Umbilicariomycetidae</taxon>
        <taxon>Umbilicariales</taxon>
        <taxon>Umbilicariaceae</taxon>
        <taxon>Lasallia</taxon>
    </lineage>
</organism>
<dbReference type="InterPro" id="IPR017930">
    <property type="entry name" value="Myb_dom"/>
</dbReference>
<feature type="compositionally biased region" description="Low complexity" evidence="2">
    <location>
        <begin position="35"/>
        <end position="50"/>
    </location>
</feature>
<dbReference type="Gene3D" id="1.10.10.60">
    <property type="entry name" value="Homeodomain-like"/>
    <property type="match status" value="2"/>
</dbReference>
<dbReference type="PROSITE" id="PS51294">
    <property type="entry name" value="HTH_MYB"/>
    <property type="match status" value="1"/>
</dbReference>
<dbReference type="InterPro" id="IPR052450">
    <property type="entry name" value="TRBD-Containing_Protein"/>
</dbReference>
<evidence type="ECO:0000313" key="5">
    <source>
        <dbReference type="EMBL" id="KAA6408122.1"/>
    </source>
</evidence>
<proteinExistence type="predicted"/>
<dbReference type="CDD" id="cd11660">
    <property type="entry name" value="SANT_TRF"/>
    <property type="match status" value="2"/>
</dbReference>
<gene>
    <name evidence="5" type="ORF">FRX48_07863</name>
</gene>
<keyword evidence="1" id="KW-0539">Nucleus</keyword>
<evidence type="ECO:0000259" key="4">
    <source>
        <dbReference type="PROSITE" id="PS51294"/>
    </source>
</evidence>
<evidence type="ECO:0000256" key="1">
    <source>
        <dbReference type="ARBA" id="ARBA00023242"/>
    </source>
</evidence>
<dbReference type="PROSITE" id="PS50090">
    <property type="entry name" value="MYB_LIKE"/>
    <property type="match status" value="2"/>
</dbReference>
<dbReference type="InterPro" id="IPR001005">
    <property type="entry name" value="SANT/Myb"/>
</dbReference>
<dbReference type="InterPro" id="IPR009057">
    <property type="entry name" value="Homeodomain-like_sf"/>
</dbReference>
<evidence type="ECO:0000256" key="2">
    <source>
        <dbReference type="SAM" id="MobiDB-lite"/>
    </source>
</evidence>
<feature type="region of interest" description="Disordered" evidence="2">
    <location>
        <begin position="185"/>
        <end position="213"/>
    </location>
</feature>
<protein>
    <submittedName>
        <fullName evidence="5">Uncharacterized protein</fullName>
    </submittedName>
</protein>
<name>A0A5M8PHL3_9LECA</name>
<dbReference type="SUPFAM" id="SSF46689">
    <property type="entry name" value="Homeodomain-like"/>
    <property type="match status" value="2"/>
</dbReference>
<feature type="region of interest" description="Disordered" evidence="2">
    <location>
        <begin position="18"/>
        <end position="55"/>
    </location>
</feature>